<accession>A0A7J7GP29</accession>
<organism evidence="1 2">
    <name type="scientific">Camellia sinensis</name>
    <name type="common">Tea plant</name>
    <name type="synonym">Thea sinensis</name>
    <dbReference type="NCBI Taxonomy" id="4442"/>
    <lineage>
        <taxon>Eukaryota</taxon>
        <taxon>Viridiplantae</taxon>
        <taxon>Streptophyta</taxon>
        <taxon>Embryophyta</taxon>
        <taxon>Tracheophyta</taxon>
        <taxon>Spermatophyta</taxon>
        <taxon>Magnoliopsida</taxon>
        <taxon>eudicotyledons</taxon>
        <taxon>Gunneridae</taxon>
        <taxon>Pentapetalae</taxon>
        <taxon>asterids</taxon>
        <taxon>Ericales</taxon>
        <taxon>Theaceae</taxon>
        <taxon>Camellia</taxon>
    </lineage>
</organism>
<reference evidence="2" key="1">
    <citation type="journal article" date="2020" name="Nat. Commun.">
        <title>Genome assembly of wild tea tree DASZ reveals pedigree and selection history of tea varieties.</title>
        <authorList>
            <person name="Zhang W."/>
            <person name="Zhang Y."/>
            <person name="Qiu H."/>
            <person name="Guo Y."/>
            <person name="Wan H."/>
            <person name="Zhang X."/>
            <person name="Scossa F."/>
            <person name="Alseekh S."/>
            <person name="Zhang Q."/>
            <person name="Wang P."/>
            <person name="Xu L."/>
            <person name="Schmidt M.H."/>
            <person name="Jia X."/>
            <person name="Li D."/>
            <person name="Zhu A."/>
            <person name="Guo F."/>
            <person name="Chen W."/>
            <person name="Ni D."/>
            <person name="Usadel B."/>
            <person name="Fernie A.R."/>
            <person name="Wen W."/>
        </authorList>
    </citation>
    <scope>NUCLEOTIDE SEQUENCE [LARGE SCALE GENOMIC DNA]</scope>
    <source>
        <strain evidence="2">cv. G240</strain>
    </source>
</reference>
<dbReference type="EMBL" id="JACBKZ010000010">
    <property type="protein sequence ID" value="KAF5941174.1"/>
    <property type="molecule type" value="Genomic_DNA"/>
</dbReference>
<proteinExistence type="predicted"/>
<evidence type="ECO:0000313" key="2">
    <source>
        <dbReference type="Proteomes" id="UP000593564"/>
    </source>
</evidence>
<comment type="caution">
    <text evidence="1">The sequence shown here is derived from an EMBL/GenBank/DDBJ whole genome shotgun (WGS) entry which is preliminary data.</text>
</comment>
<sequence length="64" mass="6951">MDNSILLQVKRRVVQGSQSTPSLMSSTSTPNEGQMIWRGKLVYNANGIKSASTRQKEGAPRAST</sequence>
<dbReference type="Proteomes" id="UP000593564">
    <property type="component" value="Unassembled WGS sequence"/>
</dbReference>
<gene>
    <name evidence="1" type="ORF">HYC85_022341</name>
</gene>
<reference evidence="1 2" key="2">
    <citation type="submission" date="2020-07" db="EMBL/GenBank/DDBJ databases">
        <title>Genome assembly of wild tea tree DASZ reveals pedigree and selection history of tea varieties.</title>
        <authorList>
            <person name="Zhang W."/>
        </authorList>
    </citation>
    <scope>NUCLEOTIDE SEQUENCE [LARGE SCALE GENOMIC DNA]</scope>
    <source>
        <strain evidence="2">cv. G240</strain>
        <tissue evidence="1">Leaf</tissue>
    </source>
</reference>
<dbReference type="AlphaFoldDB" id="A0A7J7GP29"/>
<keyword evidence="2" id="KW-1185">Reference proteome</keyword>
<protein>
    <submittedName>
        <fullName evidence="1">Uncharacterized protein</fullName>
    </submittedName>
</protein>
<name>A0A7J7GP29_CAMSI</name>
<evidence type="ECO:0000313" key="1">
    <source>
        <dbReference type="EMBL" id="KAF5941174.1"/>
    </source>
</evidence>